<dbReference type="RefSeq" id="WP_013409069.1">
    <property type="nucleotide sequence ID" value="NC_014655.1"/>
</dbReference>
<dbReference type="STRING" id="649349.Lbys_2352"/>
<keyword evidence="2" id="KW-1185">Reference proteome</keyword>
<sequence length="191" mass="21980">MRGLFILLLFPFVLCAQDRYVFQYPEMAGSLRLGIEKDSKSFWINPDRPPKYLNIATKPLKKTKGILISIRVDEETELYWAFGGGNLNATEVKPENAKDNIYSMERSSVAMYYGESMNLRILHAIFPLEASLRLADALQQDTPLQLWNSGKKTAYPLLAGKCTLKKGETYYICVYRQTPEADYLYYHLEDL</sequence>
<organism evidence="1 2">
    <name type="scientific">Leadbetterella byssophila (strain DSM 17132 / JCM 16389 / KACC 11308 / NBRC 106382 / 4M15)</name>
    <dbReference type="NCBI Taxonomy" id="649349"/>
    <lineage>
        <taxon>Bacteria</taxon>
        <taxon>Pseudomonadati</taxon>
        <taxon>Bacteroidota</taxon>
        <taxon>Cytophagia</taxon>
        <taxon>Cytophagales</taxon>
        <taxon>Leadbetterellaceae</taxon>
        <taxon>Leadbetterella</taxon>
    </lineage>
</organism>
<dbReference type="Pfam" id="PF14614">
    <property type="entry name" value="DUF4450"/>
    <property type="match status" value="1"/>
</dbReference>
<dbReference type="CDD" id="cd11747">
    <property type="entry name" value="GH94N_like_1"/>
    <property type="match status" value="1"/>
</dbReference>
<reference evidence="1 2" key="2">
    <citation type="journal article" date="2011" name="Stand. Genomic Sci.">
        <title>Complete genome sequence of Leadbetterella byssophila type strain (4M15).</title>
        <authorList>
            <person name="Abt B."/>
            <person name="Teshima H."/>
            <person name="Lucas S."/>
            <person name="Lapidus A."/>
            <person name="Del Rio T.G."/>
            <person name="Nolan M."/>
            <person name="Tice H."/>
            <person name="Cheng J.F."/>
            <person name="Pitluck S."/>
            <person name="Liolios K."/>
            <person name="Pagani I."/>
            <person name="Ivanova N."/>
            <person name="Mavromatis K."/>
            <person name="Pati A."/>
            <person name="Tapia R."/>
            <person name="Han C."/>
            <person name="Goodwin L."/>
            <person name="Chen A."/>
            <person name="Palaniappan K."/>
            <person name="Land M."/>
            <person name="Hauser L."/>
            <person name="Chang Y.J."/>
            <person name="Jeffries C.D."/>
            <person name="Rohde M."/>
            <person name="Goker M."/>
            <person name="Tindall B.J."/>
            <person name="Detter J.C."/>
            <person name="Woyke T."/>
            <person name="Bristow J."/>
            <person name="Eisen J.A."/>
            <person name="Markowitz V."/>
            <person name="Hugenholtz P."/>
            <person name="Klenk H.P."/>
            <person name="Kyrpides N.C."/>
        </authorList>
    </citation>
    <scope>NUCLEOTIDE SEQUENCE [LARGE SCALE GENOMIC DNA]</scope>
    <source>
        <strain evidence="2">DSM 17132 / JCM 16389 / KACC 11308 / NBRC 106382 / 4M15</strain>
    </source>
</reference>
<evidence type="ECO:0008006" key="3">
    <source>
        <dbReference type="Google" id="ProtNLM"/>
    </source>
</evidence>
<dbReference type="OrthoDB" id="49490at2"/>
<accession>E4RWF5</accession>
<dbReference type="eggNOG" id="COG3408">
    <property type="taxonomic scope" value="Bacteria"/>
</dbReference>
<dbReference type="KEGG" id="lby:Lbys_2352"/>
<dbReference type="EMBL" id="CP002305">
    <property type="protein sequence ID" value="ADQ18028.1"/>
    <property type="molecule type" value="Genomic_DNA"/>
</dbReference>
<protein>
    <recommendedName>
        <fullName evidence="3">DUF4450 domain-containing protein</fullName>
    </recommendedName>
</protein>
<evidence type="ECO:0000313" key="1">
    <source>
        <dbReference type="EMBL" id="ADQ18028.1"/>
    </source>
</evidence>
<proteinExistence type="predicted"/>
<dbReference type="InterPro" id="IPR028028">
    <property type="entry name" value="DUF4450"/>
</dbReference>
<dbReference type="Proteomes" id="UP000007435">
    <property type="component" value="Chromosome"/>
</dbReference>
<evidence type="ECO:0000313" key="2">
    <source>
        <dbReference type="Proteomes" id="UP000007435"/>
    </source>
</evidence>
<dbReference type="HOGENOM" id="CLU_1192893_0_0_10"/>
<reference key="1">
    <citation type="submission" date="2010-11" db="EMBL/GenBank/DDBJ databases">
        <title>The complete genome of Leadbetterella byssophila DSM 17132.</title>
        <authorList>
            <consortium name="US DOE Joint Genome Institute (JGI-PGF)"/>
            <person name="Lucas S."/>
            <person name="Copeland A."/>
            <person name="Lapidus A."/>
            <person name="Glavina del Rio T."/>
            <person name="Dalin E."/>
            <person name="Tice H."/>
            <person name="Bruce D."/>
            <person name="Goodwin L."/>
            <person name="Pitluck S."/>
            <person name="Kyrpides N."/>
            <person name="Mavromatis K."/>
            <person name="Ivanova N."/>
            <person name="Teshima H."/>
            <person name="Brettin T."/>
            <person name="Detter J.C."/>
            <person name="Han C."/>
            <person name="Tapia R."/>
            <person name="Land M."/>
            <person name="Hauser L."/>
            <person name="Markowitz V."/>
            <person name="Cheng J.-F."/>
            <person name="Hugenholtz P."/>
            <person name="Woyke T."/>
            <person name="Wu D."/>
            <person name="Tindall B."/>
            <person name="Pomrenke H.G."/>
            <person name="Brambilla E."/>
            <person name="Klenk H.-P."/>
            <person name="Eisen J.A."/>
        </authorList>
    </citation>
    <scope>NUCLEOTIDE SEQUENCE [LARGE SCALE GENOMIC DNA]</scope>
    <source>
        <strain>DSM 17132</strain>
    </source>
</reference>
<dbReference type="AlphaFoldDB" id="E4RWF5"/>
<gene>
    <name evidence="1" type="ordered locus">Lbys_2352</name>
</gene>
<name>E4RWF5_LEAB4</name>